<dbReference type="GO" id="GO:0004357">
    <property type="term" value="F:glutamate-cysteine ligase activity"/>
    <property type="evidence" value="ECO:0007669"/>
    <property type="project" value="InterPro"/>
</dbReference>
<dbReference type="InterPro" id="IPR014746">
    <property type="entry name" value="Gln_synth/guanido_kin_cat_dom"/>
</dbReference>
<dbReference type="SUPFAM" id="SSF56059">
    <property type="entry name" value="Glutathione synthetase ATP-binding domain-like"/>
    <property type="match status" value="1"/>
</dbReference>
<dbReference type="PANTHER" id="PTHR36510">
    <property type="entry name" value="GLUTAMATE--CYSTEINE LIGASE 2-RELATED"/>
    <property type="match status" value="1"/>
</dbReference>
<evidence type="ECO:0000259" key="2">
    <source>
        <dbReference type="PROSITE" id="PS50975"/>
    </source>
</evidence>
<dbReference type="InterPro" id="IPR013651">
    <property type="entry name" value="ATP-grasp_RimK-type"/>
</dbReference>
<dbReference type="GO" id="GO:0005524">
    <property type="term" value="F:ATP binding"/>
    <property type="evidence" value="ECO:0007669"/>
    <property type="project" value="UniProtKB-UniRule"/>
</dbReference>
<organism evidence="3 4">
    <name type="scientific">Longimicrobium terrae</name>
    <dbReference type="NCBI Taxonomy" id="1639882"/>
    <lineage>
        <taxon>Bacteria</taxon>
        <taxon>Pseudomonadati</taxon>
        <taxon>Gemmatimonadota</taxon>
        <taxon>Longimicrobiia</taxon>
        <taxon>Longimicrobiales</taxon>
        <taxon>Longimicrobiaceae</taxon>
        <taxon>Longimicrobium</taxon>
    </lineage>
</organism>
<keyword evidence="1" id="KW-0547">Nucleotide-binding</keyword>
<comment type="caution">
    <text evidence="3">The sequence shown here is derived from an EMBL/GenBank/DDBJ whole genome shotgun (WGS) entry which is preliminary data.</text>
</comment>
<dbReference type="SUPFAM" id="SSF55931">
    <property type="entry name" value="Glutamine synthetase/guanido kinase"/>
    <property type="match status" value="1"/>
</dbReference>
<evidence type="ECO:0000256" key="1">
    <source>
        <dbReference type="PROSITE-ProRule" id="PRU00409"/>
    </source>
</evidence>
<dbReference type="InterPro" id="IPR013815">
    <property type="entry name" value="ATP_grasp_subdomain_1"/>
</dbReference>
<dbReference type="AlphaFoldDB" id="A0A841H1Q8"/>
<name>A0A841H1Q8_9BACT</name>
<dbReference type="InterPro" id="IPR025839">
    <property type="entry name" value="RLAN_dom"/>
</dbReference>
<dbReference type="PANTHER" id="PTHR36510:SF1">
    <property type="entry name" value="GLUTAMATE--CYSTEINE LIGASE 2-RELATED"/>
    <property type="match status" value="1"/>
</dbReference>
<protein>
    <submittedName>
        <fullName evidence="3">Glutathione synthase/RimK-type ligase-like ATP-grasp enzyme/gamma-glutamyl:cysteine ligase YbdK (ATP-grasp superfamily)</fullName>
    </submittedName>
</protein>
<dbReference type="GO" id="GO:0046872">
    <property type="term" value="F:metal ion binding"/>
    <property type="evidence" value="ECO:0007669"/>
    <property type="project" value="InterPro"/>
</dbReference>
<dbReference type="Gene3D" id="3.30.1490.20">
    <property type="entry name" value="ATP-grasp fold, A domain"/>
    <property type="match status" value="1"/>
</dbReference>
<dbReference type="Pfam" id="PF08443">
    <property type="entry name" value="RimK"/>
    <property type="match status" value="1"/>
</dbReference>
<dbReference type="Gene3D" id="3.30.470.20">
    <property type="entry name" value="ATP-grasp fold, B domain"/>
    <property type="match status" value="1"/>
</dbReference>
<dbReference type="PROSITE" id="PS50975">
    <property type="entry name" value="ATP_GRASP"/>
    <property type="match status" value="1"/>
</dbReference>
<dbReference type="InterPro" id="IPR006336">
    <property type="entry name" value="GCS2"/>
</dbReference>
<gene>
    <name evidence="3" type="ORF">HNQ61_003726</name>
</gene>
<dbReference type="RefSeq" id="WP_170034785.1">
    <property type="nucleotide sequence ID" value="NZ_JABDTL010000001.1"/>
</dbReference>
<dbReference type="Proteomes" id="UP000582837">
    <property type="component" value="Unassembled WGS sequence"/>
</dbReference>
<evidence type="ECO:0000313" key="3">
    <source>
        <dbReference type="EMBL" id="MBB6072065.1"/>
    </source>
</evidence>
<keyword evidence="4" id="KW-1185">Reference proteome</keyword>
<dbReference type="Gene3D" id="3.30.590.20">
    <property type="match status" value="1"/>
</dbReference>
<keyword evidence="3" id="KW-0436">Ligase</keyword>
<dbReference type="Pfam" id="PF14401">
    <property type="entry name" value="RLAN"/>
    <property type="match status" value="1"/>
</dbReference>
<reference evidence="3 4" key="1">
    <citation type="submission" date="2020-08" db="EMBL/GenBank/DDBJ databases">
        <title>Genomic Encyclopedia of Type Strains, Phase IV (KMG-IV): sequencing the most valuable type-strain genomes for metagenomic binning, comparative biology and taxonomic classification.</title>
        <authorList>
            <person name="Goeker M."/>
        </authorList>
    </citation>
    <scope>NUCLEOTIDE SEQUENCE [LARGE SCALE GENOMIC DNA]</scope>
    <source>
        <strain evidence="3 4">DSM 29007</strain>
    </source>
</reference>
<proteinExistence type="predicted"/>
<evidence type="ECO:0000313" key="4">
    <source>
        <dbReference type="Proteomes" id="UP000582837"/>
    </source>
</evidence>
<accession>A0A841H1Q8</accession>
<keyword evidence="1" id="KW-0067">ATP-binding</keyword>
<dbReference type="Pfam" id="PF04107">
    <property type="entry name" value="GCS2"/>
    <property type="match status" value="1"/>
</dbReference>
<dbReference type="InterPro" id="IPR011761">
    <property type="entry name" value="ATP-grasp"/>
</dbReference>
<feature type="domain" description="ATP-grasp" evidence="2">
    <location>
        <begin position="321"/>
        <end position="515"/>
    </location>
</feature>
<dbReference type="EMBL" id="JACHIA010000012">
    <property type="protein sequence ID" value="MBB6072065.1"/>
    <property type="molecule type" value="Genomic_DNA"/>
</dbReference>
<sequence length="969" mass="107378">MNRTRILAVVSDPEDAAGIPEGVVIPVERYLEGGGDLADPRALVVNLCRSWAYGSEGYYVSLLADARGQLAVPSVEESEQLANPNNLFRILQEAGVPTVDPEEMASRRRTAGLAAAESAPVVRVCEEGSWICRPAVEEERAQTLVLLGGAEDARFRNTALHVYRECSAPVMRLSLVGEDGEWKVTEVAAVPVHLLAPEEAARLAQVLGDPRRVLRRGAQEAREERRASIAVLHDANDPFSPSSPETLDRLERVAARMNVHLRRIGVDEMHKLPEYDALFIRALTGVSEPAFQFALRAEALGMPVVDDSQSIIRCGNKVFLEELLHREGIPTPRTRIVTRHTPWHDVAELGLPVVIKLPDGSFSAAVHKVSSHDEFRRRADEMFRKSPLIIAQEFLPTDYDWRVTVLDGRVLFAARYHMARGHWQIRAENAAGKERYGRVEAVARDAAPAAVVELSLRAAALIGDGLYGVDLKETPDGPVVIEINDNPNLDVGYDDAADGAVIYQDVIEFFLKRIEQAPEREAAPPQRTDAEGEAVLLERARKPIASASTGQKDPRHFKPFEVAGMELEYPTVDRDLNVVSLVEPAFKILAGRGTSDVDLGAVGFSNEIADHVFEVKTNEPVRSLADAERVLAEGVQRFSAVLRAEFGARLLPTGMHPWFNPKKGKLWTRSGLRVYTTYARLFDVRTHGWMNVQASHLNLPLGREVDAVAMHTAASLLIPYLPAIAASTPMYDGELQPSADGRLAWILEHQARIPESCGQLVPEYVDSFADYRKKIFAPMYAALDRLPDTGAIRHEFFNARGAVFKFSRRAMEVRVLDTQECVRMDVAIASFVRSALKHLSGRVAERKVELPDHAILVEDFRACIRDGSRARVHAPHLDAPRGPDGLCDVRDVLDALVVSARRAVRKDEAHYLDLVSKVIRSGTLSERIRAELAPVAEADDETFTEAARRIYIELIECLEANEPWSRRGL</sequence>
<dbReference type="InterPro" id="IPR050141">
    <property type="entry name" value="GCL_type2/YbdK_subfam"/>
</dbReference>
<dbReference type="GO" id="GO:0042398">
    <property type="term" value="P:modified amino acid biosynthetic process"/>
    <property type="evidence" value="ECO:0007669"/>
    <property type="project" value="InterPro"/>
</dbReference>